<feature type="transmembrane region" description="Helical" evidence="5">
    <location>
        <begin position="48"/>
        <end position="71"/>
    </location>
</feature>
<dbReference type="Pfam" id="PF07291">
    <property type="entry name" value="MauE"/>
    <property type="match status" value="1"/>
</dbReference>
<evidence type="ECO:0000256" key="1">
    <source>
        <dbReference type="ARBA" id="ARBA00004141"/>
    </source>
</evidence>
<feature type="transmembrane region" description="Helical" evidence="5">
    <location>
        <begin position="10"/>
        <end position="28"/>
    </location>
</feature>
<evidence type="ECO:0000256" key="3">
    <source>
        <dbReference type="ARBA" id="ARBA00022989"/>
    </source>
</evidence>
<dbReference type="RefSeq" id="WP_341696162.1">
    <property type="nucleotide sequence ID" value="NZ_JBBYHR010000003.1"/>
</dbReference>
<evidence type="ECO:0000313" key="7">
    <source>
        <dbReference type="EMBL" id="MEL1243844.1"/>
    </source>
</evidence>
<gene>
    <name evidence="7" type="ORF">AAEO56_06180</name>
</gene>
<reference evidence="7 8" key="1">
    <citation type="submission" date="2024-04" db="EMBL/GenBank/DDBJ databases">
        <title>Flavobacterium sp. DGU11 16S ribosomal RNA gene Genome sequencing and assembly.</title>
        <authorList>
            <person name="Park S."/>
        </authorList>
    </citation>
    <scope>NUCLEOTIDE SEQUENCE [LARGE SCALE GENOMIC DNA]</scope>
    <source>
        <strain evidence="7 8">DGU11</strain>
    </source>
</reference>
<feature type="transmembrane region" description="Helical" evidence="5">
    <location>
        <begin position="120"/>
        <end position="137"/>
    </location>
</feature>
<feature type="transmembrane region" description="Helical" evidence="5">
    <location>
        <begin position="78"/>
        <end position="100"/>
    </location>
</feature>
<feature type="domain" description="Methylamine utilisation protein MauE" evidence="6">
    <location>
        <begin position="9"/>
        <end position="135"/>
    </location>
</feature>
<comment type="subcellular location">
    <subcellularLocation>
        <location evidence="1">Membrane</location>
        <topology evidence="1">Multi-pass membrane protein</topology>
    </subcellularLocation>
</comment>
<evidence type="ECO:0000256" key="4">
    <source>
        <dbReference type="ARBA" id="ARBA00023136"/>
    </source>
</evidence>
<keyword evidence="8" id="KW-1185">Reference proteome</keyword>
<dbReference type="Proteomes" id="UP001464555">
    <property type="component" value="Unassembled WGS sequence"/>
</dbReference>
<proteinExistence type="predicted"/>
<keyword evidence="4 5" id="KW-0472">Membrane</keyword>
<name>A0ABU9HUL7_9FLAO</name>
<feature type="transmembrane region" description="Helical" evidence="5">
    <location>
        <begin position="158"/>
        <end position="176"/>
    </location>
</feature>
<evidence type="ECO:0000259" key="6">
    <source>
        <dbReference type="Pfam" id="PF07291"/>
    </source>
</evidence>
<dbReference type="EMBL" id="JBBYHR010000003">
    <property type="protein sequence ID" value="MEL1243844.1"/>
    <property type="molecule type" value="Genomic_DNA"/>
</dbReference>
<sequence length="496" mass="56588">MEPTPLPKKIALEIICLLYIILFVYAAVSKLLDFENFQVQLGQSPLLSAFAGWIAFIIPISELIIAALLVFPRYRLLAMYMAFSLMIMFTAYIIIILNFSPFVPCSCGGILEKLGWKEHLIFNVAFCLLGIAALLMLRRPETHKARTFVRRAVSNFGIASSVIISSVLVTVLFLVSEHRMTEDNPFIRRFHGYAVKTAQTQLPNNNYYFAGQSGGSIYLANSKAPLYITEIDTSLQQRIRHKIALPDYDLPFTNVRVQVAPPYFYLYDGTVPVFFKGHISNWKALTVTAPTPYFSQSVVMDSANVAFRSENEKTEFILGNFSLIGANVPEFKEGLLTRQVDGFFDCDGQLHWDSETKRLLYLYSYRNQYLVMDEALSLINLGNTIDTTSKARIKVAYLEDQKKYKMSAPPYTVNKSSTFSNGLLYVRSGVIGRFEDKVMWDQASIVDIYDTRSQRYRTSIYIYDAGKLKMTHMTAYGRHLYVLLGYHLHRYTLSKI</sequence>
<keyword evidence="3 5" id="KW-1133">Transmembrane helix</keyword>
<evidence type="ECO:0000256" key="2">
    <source>
        <dbReference type="ARBA" id="ARBA00022692"/>
    </source>
</evidence>
<accession>A0ABU9HUL7</accession>
<organism evidence="7 8">
    <name type="scientific">Flavobacterium arundinis</name>
    <dbReference type="NCBI Taxonomy" id="3139143"/>
    <lineage>
        <taxon>Bacteria</taxon>
        <taxon>Pseudomonadati</taxon>
        <taxon>Bacteroidota</taxon>
        <taxon>Flavobacteriia</taxon>
        <taxon>Flavobacteriales</taxon>
        <taxon>Flavobacteriaceae</taxon>
        <taxon>Flavobacterium</taxon>
    </lineage>
</organism>
<dbReference type="InterPro" id="IPR009908">
    <property type="entry name" value="Methylamine_util_MauE"/>
</dbReference>
<comment type="caution">
    <text evidence="7">The sequence shown here is derived from an EMBL/GenBank/DDBJ whole genome shotgun (WGS) entry which is preliminary data.</text>
</comment>
<keyword evidence="2 5" id="KW-0812">Transmembrane</keyword>
<protein>
    <submittedName>
        <fullName evidence="7">MauE/DoxX family redox-associated membrane protein</fullName>
    </submittedName>
</protein>
<evidence type="ECO:0000256" key="5">
    <source>
        <dbReference type="SAM" id="Phobius"/>
    </source>
</evidence>
<evidence type="ECO:0000313" key="8">
    <source>
        <dbReference type="Proteomes" id="UP001464555"/>
    </source>
</evidence>